<evidence type="ECO:0000259" key="3">
    <source>
        <dbReference type="Pfam" id="PF24476"/>
    </source>
</evidence>
<dbReference type="EMBL" id="JAZAVJ010000021">
    <property type="protein sequence ID" value="KAK7421580.1"/>
    <property type="molecule type" value="Genomic_DNA"/>
</dbReference>
<name>A0ABR1HL10_9HYPO</name>
<keyword evidence="2" id="KW-0732">Signal</keyword>
<dbReference type="InterPro" id="IPR056002">
    <property type="entry name" value="DUF7580"/>
</dbReference>
<feature type="signal peptide" evidence="2">
    <location>
        <begin position="1"/>
        <end position="21"/>
    </location>
</feature>
<proteinExistence type="predicted"/>
<keyword evidence="5" id="KW-1185">Reference proteome</keyword>
<sequence length="642" mass="72135">MSGVEFILSAVLAAIPLAIEAYDHSERVFEAFSVFKQYPREVLKLEAKLGAQRTIFRNHTINLLTAITNDREAVQDIMSRPSSGEAQQGLMLNALYRNRVDSLKGSFLSCQKTVTQINDSLQRLCSEAQAFRVHLSQDQDAPTVAERLRQIRTRFKLSLNKLQIEKAIGELREFNTDFCSITNHIISALPLLVGDDQQPMPSLKSTKTLNCLQRYRQIRTASSTLYSTLTMQWTCPSHCGHIANLCLIHEEYGNPAGTIASESNERLSFDVAISHEQDLPEKQSPIWLKIEQYDQEPKIMHRSPDTTKDAMEELTKLLETNSEPFSLKASKSSKSHKTVRFHQNQQTQSATQTITQTPTHGTISDSAPPQEVARKDQDLATVKDFCEYFQRLQMNPRTGICLGTLRDVHTQRFYASPLSAAAYRSRSLSDIIAWVAEEPILRCMPRPAMIELASTLADGIMQFYSTPWLSECGLGQSVRFFEVSNAPNAATQLKSPHFMTKLQRPSKGKERVAESTDDGQVIGSSSSIFFGARNDLLFNFGILLLEIGFGQPWPVLKASILKTTGGEQISNYLIAEKLANLLVRQMGLTYPRVIRQCLGCDFGLGETNLDDEELQRKFLEDVVEELQKLEQKMSGNRAGRDV</sequence>
<dbReference type="PANTHER" id="PTHR35186">
    <property type="entry name" value="ANK_REP_REGION DOMAIN-CONTAINING PROTEIN"/>
    <property type="match status" value="1"/>
</dbReference>
<accession>A0ABR1HL10</accession>
<reference evidence="4 5" key="1">
    <citation type="journal article" date="2025" name="Microbiol. Resour. Announc.">
        <title>Draft genome sequences for Neonectria magnoliae and Neonectria punicea, canker pathogens of Liriodendron tulipifera and Acer saccharum in West Virginia.</title>
        <authorList>
            <person name="Petronek H.M."/>
            <person name="Kasson M.T."/>
            <person name="Metheny A.M."/>
            <person name="Stauder C.M."/>
            <person name="Lovett B."/>
            <person name="Lynch S.C."/>
            <person name="Garnas J.R."/>
            <person name="Kasson L.R."/>
            <person name="Stajich J.E."/>
        </authorList>
    </citation>
    <scope>NUCLEOTIDE SEQUENCE [LARGE SCALE GENOMIC DNA]</scope>
    <source>
        <strain evidence="4 5">NRRL 64653</strain>
    </source>
</reference>
<evidence type="ECO:0000313" key="5">
    <source>
        <dbReference type="Proteomes" id="UP001498476"/>
    </source>
</evidence>
<gene>
    <name evidence="4" type="ORF">QQX98_002047</name>
</gene>
<protein>
    <recommendedName>
        <fullName evidence="3">DUF7580 domain-containing protein</fullName>
    </recommendedName>
</protein>
<feature type="domain" description="DUF7580" evidence="3">
    <location>
        <begin position="215"/>
        <end position="628"/>
    </location>
</feature>
<evidence type="ECO:0000256" key="1">
    <source>
        <dbReference type="SAM" id="MobiDB-lite"/>
    </source>
</evidence>
<feature type="compositionally biased region" description="Low complexity" evidence="1">
    <location>
        <begin position="343"/>
        <end position="362"/>
    </location>
</feature>
<comment type="caution">
    <text evidence="4">The sequence shown here is derived from an EMBL/GenBank/DDBJ whole genome shotgun (WGS) entry which is preliminary data.</text>
</comment>
<organism evidence="4 5">
    <name type="scientific">Neonectria punicea</name>
    <dbReference type="NCBI Taxonomy" id="979145"/>
    <lineage>
        <taxon>Eukaryota</taxon>
        <taxon>Fungi</taxon>
        <taxon>Dikarya</taxon>
        <taxon>Ascomycota</taxon>
        <taxon>Pezizomycotina</taxon>
        <taxon>Sordariomycetes</taxon>
        <taxon>Hypocreomycetidae</taxon>
        <taxon>Hypocreales</taxon>
        <taxon>Nectriaceae</taxon>
        <taxon>Neonectria</taxon>
    </lineage>
</organism>
<feature type="region of interest" description="Disordered" evidence="1">
    <location>
        <begin position="341"/>
        <end position="372"/>
    </location>
</feature>
<dbReference type="Pfam" id="PF24476">
    <property type="entry name" value="DUF7580"/>
    <property type="match status" value="1"/>
</dbReference>
<evidence type="ECO:0000256" key="2">
    <source>
        <dbReference type="SAM" id="SignalP"/>
    </source>
</evidence>
<feature type="chain" id="PRO_5045870679" description="DUF7580 domain-containing protein" evidence="2">
    <location>
        <begin position="22"/>
        <end position="642"/>
    </location>
</feature>
<evidence type="ECO:0000313" key="4">
    <source>
        <dbReference type="EMBL" id="KAK7421580.1"/>
    </source>
</evidence>
<dbReference type="PANTHER" id="PTHR35186:SF4">
    <property type="entry name" value="PRION-INHIBITION AND PROPAGATION HELO DOMAIN-CONTAINING PROTEIN"/>
    <property type="match status" value="1"/>
</dbReference>
<dbReference type="Proteomes" id="UP001498476">
    <property type="component" value="Unassembled WGS sequence"/>
</dbReference>